<dbReference type="Proteomes" id="UP000186030">
    <property type="component" value="Unassembled WGS sequence"/>
</dbReference>
<reference evidence="2 3" key="1">
    <citation type="submission" date="2016-11" db="EMBL/GenBank/DDBJ databases">
        <authorList>
            <person name="Kadnikov V."/>
            <person name="Nazina T."/>
        </authorList>
    </citation>
    <scope>NUCLEOTIDE SEQUENCE [LARGE SCALE GENOMIC DNA]</scope>
    <source>
        <strain evidence="2 3">1017</strain>
    </source>
</reference>
<keyword evidence="1" id="KW-0472">Membrane</keyword>
<sequence>MMGVPPLNPRERQAIVRTVLEGDGLKTVIQALLISLMAHIVYFAATISIGYWKTKLYKPDVANAWERVDMLQNEAVFGQAGSPVVYLFSFVGITAVSALAIHLYKTFWS</sequence>
<dbReference type="AlphaFoldDB" id="A0A1Q5SLA1"/>
<keyword evidence="1" id="KW-0812">Transmembrane</keyword>
<evidence type="ECO:0000256" key="1">
    <source>
        <dbReference type="SAM" id="Phobius"/>
    </source>
</evidence>
<reference evidence="3" key="2">
    <citation type="submission" date="2017-01" db="EMBL/GenBank/DDBJ databases">
        <title>Genome sequencing and annotation of Geobacillus sp. 1017, a Hydrocarbon-Oxidizing Thermophilic Bacterium Isolated from a Heavy Oil Reservoir (China).</title>
        <authorList>
            <person name="Kadnikov V.V."/>
            <person name="Mardanov A.V."/>
            <person name="Poltaraus A.B."/>
            <person name="Sokolova D.S."/>
            <person name="Semenova E.M."/>
            <person name="Ravin N.V."/>
            <person name="Tourova T.P."/>
            <person name="Nazina T.N."/>
        </authorList>
    </citation>
    <scope>NUCLEOTIDE SEQUENCE [LARGE SCALE GENOMIC DNA]</scope>
    <source>
        <strain evidence="3">1017</strain>
    </source>
</reference>
<feature type="transmembrane region" description="Helical" evidence="1">
    <location>
        <begin position="84"/>
        <end position="104"/>
    </location>
</feature>
<gene>
    <name evidence="2" type="ORF">BRO54_3579</name>
</gene>
<evidence type="ECO:0000313" key="3">
    <source>
        <dbReference type="Proteomes" id="UP000186030"/>
    </source>
</evidence>
<comment type="caution">
    <text evidence="2">The sequence shown here is derived from an EMBL/GenBank/DDBJ whole genome shotgun (WGS) entry which is preliminary data.</text>
</comment>
<protein>
    <submittedName>
        <fullName evidence="2">Uncharacterized protein</fullName>
    </submittedName>
</protein>
<feature type="transmembrane region" description="Helical" evidence="1">
    <location>
        <begin position="28"/>
        <end position="52"/>
    </location>
</feature>
<dbReference type="EMBL" id="MQMG01000069">
    <property type="protein sequence ID" value="OKO88713.1"/>
    <property type="molecule type" value="Genomic_DNA"/>
</dbReference>
<accession>A0A1Q5SLA1</accession>
<proteinExistence type="predicted"/>
<evidence type="ECO:0000313" key="2">
    <source>
        <dbReference type="EMBL" id="OKO88713.1"/>
    </source>
</evidence>
<keyword evidence="1" id="KW-1133">Transmembrane helix</keyword>
<name>A0A1Q5SLA1_9BACL</name>
<organism evidence="2 3">
    <name type="scientific">Geobacillus proteiniphilus</name>
    <dbReference type="NCBI Taxonomy" id="860353"/>
    <lineage>
        <taxon>Bacteria</taxon>
        <taxon>Bacillati</taxon>
        <taxon>Bacillota</taxon>
        <taxon>Bacilli</taxon>
        <taxon>Bacillales</taxon>
        <taxon>Anoxybacillaceae</taxon>
        <taxon>Geobacillus</taxon>
    </lineage>
</organism>